<keyword evidence="2" id="KW-1185">Reference proteome</keyword>
<dbReference type="EMBL" id="JAKZGP010000003">
    <property type="protein sequence ID" value="MCH7408252.1"/>
    <property type="molecule type" value="Genomic_DNA"/>
</dbReference>
<evidence type="ECO:0000313" key="2">
    <source>
        <dbReference type="Proteomes" id="UP001165489"/>
    </source>
</evidence>
<accession>A0ABS9UVQ9</accession>
<sequence length="65" mass="7721">MESDDLLIPHIKHAKDLSFMPTAFYPQFYANLNGLKRAIISGLEDFFIPEEYNKWDSMEDFYLQD</sequence>
<name>A0ABS9UVQ9_9BACT</name>
<organism evidence="1 2">
    <name type="scientific">Belliella filtrata</name>
    <dbReference type="NCBI Taxonomy" id="2923435"/>
    <lineage>
        <taxon>Bacteria</taxon>
        <taxon>Pseudomonadati</taxon>
        <taxon>Bacteroidota</taxon>
        <taxon>Cytophagia</taxon>
        <taxon>Cytophagales</taxon>
        <taxon>Cyclobacteriaceae</taxon>
        <taxon>Belliella</taxon>
    </lineage>
</organism>
<proteinExistence type="predicted"/>
<comment type="caution">
    <text evidence="1">The sequence shown here is derived from an EMBL/GenBank/DDBJ whole genome shotgun (WGS) entry which is preliminary data.</text>
</comment>
<evidence type="ECO:0000313" key="1">
    <source>
        <dbReference type="EMBL" id="MCH7408252.1"/>
    </source>
</evidence>
<dbReference type="RefSeq" id="WP_241346322.1">
    <property type="nucleotide sequence ID" value="NZ_JAKZGP010000003.1"/>
</dbReference>
<gene>
    <name evidence="1" type="ORF">MM239_02505</name>
</gene>
<reference evidence="1" key="1">
    <citation type="submission" date="2022-03" db="EMBL/GenBank/DDBJ databases">
        <title>De novo assembled genomes of Belliella spp. (Cyclobacteriaceae) strains.</title>
        <authorList>
            <person name="Szabo A."/>
            <person name="Korponai K."/>
            <person name="Felfoldi T."/>
        </authorList>
    </citation>
    <scope>NUCLEOTIDE SEQUENCE</scope>
    <source>
        <strain evidence="1">DSM 111904</strain>
    </source>
</reference>
<protein>
    <submittedName>
        <fullName evidence="1">Uncharacterized protein</fullName>
    </submittedName>
</protein>
<dbReference type="Proteomes" id="UP001165489">
    <property type="component" value="Unassembled WGS sequence"/>
</dbReference>